<dbReference type="Proteomes" id="UP000027222">
    <property type="component" value="Unassembled WGS sequence"/>
</dbReference>
<dbReference type="InterPro" id="IPR045339">
    <property type="entry name" value="DUF6534"/>
</dbReference>
<evidence type="ECO:0000256" key="2">
    <source>
        <dbReference type="SAM" id="Phobius"/>
    </source>
</evidence>
<sequence>MVVDISKSFGALLIGGLFASTLSGFVIVQVFVYFKTYPADLTPLKSLVLAVWFLDTCHTAFIWSALWGYLIDNYGAPDKIDVIHWNLALTIVMTAILTFLVHLFFAYRIFMLSKKNYYLTTPIVILAILRLVSASVTTAEMLHYGTFSQFREKIRWVFTTGLALSTTVDVLITTSLIVLLQTSRTDAANLNAIIDSLIKYSFETGTLTCAGTVISMICWLTMPTNLIFMGLHFVIGKFYANSLLVTLNMRANIRRSRSQTSKDYNAPVHLFDTRRRHTSESDVDHFQLSGSGTKADTAEGSKSQPLEVSVERSVQYDL</sequence>
<keyword evidence="2" id="KW-0812">Transmembrane</keyword>
<keyword evidence="2" id="KW-0472">Membrane</keyword>
<dbReference type="OrthoDB" id="3206554at2759"/>
<name>A0A067SM93_GALM3</name>
<feature type="transmembrane region" description="Helical" evidence="2">
    <location>
        <begin position="46"/>
        <end position="70"/>
    </location>
</feature>
<dbReference type="STRING" id="685588.A0A067SM93"/>
<feature type="domain" description="DUF6534" evidence="3">
    <location>
        <begin position="165"/>
        <end position="251"/>
    </location>
</feature>
<dbReference type="PANTHER" id="PTHR40465">
    <property type="entry name" value="CHROMOSOME 1, WHOLE GENOME SHOTGUN SEQUENCE"/>
    <property type="match status" value="1"/>
</dbReference>
<dbReference type="HOGENOM" id="CLU_046025_0_0_1"/>
<evidence type="ECO:0000259" key="3">
    <source>
        <dbReference type="Pfam" id="PF20152"/>
    </source>
</evidence>
<dbReference type="EMBL" id="KL142390">
    <property type="protein sequence ID" value="KDR72001.1"/>
    <property type="molecule type" value="Genomic_DNA"/>
</dbReference>
<feature type="transmembrane region" description="Helical" evidence="2">
    <location>
        <begin position="82"/>
        <end position="105"/>
    </location>
</feature>
<feature type="transmembrane region" description="Helical" evidence="2">
    <location>
        <begin position="12"/>
        <end position="34"/>
    </location>
</feature>
<feature type="region of interest" description="Disordered" evidence="1">
    <location>
        <begin position="281"/>
        <end position="318"/>
    </location>
</feature>
<evidence type="ECO:0000313" key="5">
    <source>
        <dbReference type="Proteomes" id="UP000027222"/>
    </source>
</evidence>
<feature type="compositionally biased region" description="Polar residues" evidence="1">
    <location>
        <begin position="288"/>
        <end position="306"/>
    </location>
</feature>
<organism evidence="4 5">
    <name type="scientific">Galerina marginata (strain CBS 339.88)</name>
    <dbReference type="NCBI Taxonomy" id="685588"/>
    <lineage>
        <taxon>Eukaryota</taxon>
        <taxon>Fungi</taxon>
        <taxon>Dikarya</taxon>
        <taxon>Basidiomycota</taxon>
        <taxon>Agaricomycotina</taxon>
        <taxon>Agaricomycetes</taxon>
        <taxon>Agaricomycetidae</taxon>
        <taxon>Agaricales</taxon>
        <taxon>Agaricineae</taxon>
        <taxon>Strophariaceae</taxon>
        <taxon>Galerina</taxon>
    </lineage>
</organism>
<feature type="transmembrane region" description="Helical" evidence="2">
    <location>
        <begin position="117"/>
        <end position="136"/>
    </location>
</feature>
<reference evidence="5" key="1">
    <citation type="journal article" date="2014" name="Proc. Natl. Acad. Sci. U.S.A.">
        <title>Extensive sampling of basidiomycete genomes demonstrates inadequacy of the white-rot/brown-rot paradigm for wood decay fungi.</title>
        <authorList>
            <person name="Riley R."/>
            <person name="Salamov A.A."/>
            <person name="Brown D.W."/>
            <person name="Nagy L.G."/>
            <person name="Floudas D."/>
            <person name="Held B.W."/>
            <person name="Levasseur A."/>
            <person name="Lombard V."/>
            <person name="Morin E."/>
            <person name="Otillar R."/>
            <person name="Lindquist E.A."/>
            <person name="Sun H."/>
            <person name="LaButti K.M."/>
            <person name="Schmutz J."/>
            <person name="Jabbour D."/>
            <person name="Luo H."/>
            <person name="Baker S.E."/>
            <person name="Pisabarro A.G."/>
            <person name="Walton J.D."/>
            <person name="Blanchette R.A."/>
            <person name="Henrissat B."/>
            <person name="Martin F."/>
            <person name="Cullen D."/>
            <person name="Hibbett D.S."/>
            <person name="Grigoriev I.V."/>
        </authorList>
    </citation>
    <scope>NUCLEOTIDE SEQUENCE [LARGE SCALE GENOMIC DNA]</scope>
    <source>
        <strain evidence="5">CBS 339.88</strain>
    </source>
</reference>
<proteinExistence type="predicted"/>
<feature type="transmembrane region" description="Helical" evidence="2">
    <location>
        <begin position="156"/>
        <end position="180"/>
    </location>
</feature>
<keyword evidence="2" id="KW-1133">Transmembrane helix</keyword>
<keyword evidence="5" id="KW-1185">Reference proteome</keyword>
<feature type="transmembrane region" description="Helical" evidence="2">
    <location>
        <begin position="200"/>
        <end position="222"/>
    </location>
</feature>
<evidence type="ECO:0000256" key="1">
    <source>
        <dbReference type="SAM" id="MobiDB-lite"/>
    </source>
</evidence>
<accession>A0A067SM93</accession>
<feature type="transmembrane region" description="Helical" evidence="2">
    <location>
        <begin position="228"/>
        <end position="247"/>
    </location>
</feature>
<dbReference type="PANTHER" id="PTHR40465:SF1">
    <property type="entry name" value="DUF6534 DOMAIN-CONTAINING PROTEIN"/>
    <property type="match status" value="1"/>
</dbReference>
<protein>
    <recommendedName>
        <fullName evidence="3">DUF6534 domain-containing protein</fullName>
    </recommendedName>
</protein>
<gene>
    <name evidence="4" type="ORF">GALMADRAFT_126606</name>
</gene>
<dbReference type="Pfam" id="PF20152">
    <property type="entry name" value="DUF6534"/>
    <property type="match status" value="1"/>
</dbReference>
<evidence type="ECO:0000313" key="4">
    <source>
        <dbReference type="EMBL" id="KDR72001.1"/>
    </source>
</evidence>
<dbReference type="AlphaFoldDB" id="A0A067SM93"/>